<comment type="function">
    <text evidence="5">Nucleoside triphosphate pyrophosphatase that hydrolyzes 7-methyl-GTP (m(7)GTP). May have a dual role in cell division arrest and in preventing the incorporation of modified nucleotides into cellular nucleic acids.</text>
</comment>
<dbReference type="CDD" id="cd00555">
    <property type="entry name" value="Maf"/>
    <property type="match status" value="1"/>
</dbReference>
<feature type="site" description="Important for substrate specificity" evidence="5">
    <location>
        <position position="153"/>
    </location>
</feature>
<evidence type="ECO:0000256" key="5">
    <source>
        <dbReference type="HAMAP-Rule" id="MF_00528"/>
    </source>
</evidence>
<evidence type="ECO:0000256" key="2">
    <source>
        <dbReference type="ARBA" id="ARBA00022490"/>
    </source>
</evidence>
<proteinExistence type="inferred from homology"/>
<reference evidence="7" key="1">
    <citation type="journal article" date="2019" name="Int. J. Syst. Evol. Microbiol.">
        <title>The Global Catalogue of Microorganisms (GCM) 10K type strain sequencing project: providing services to taxonomists for standard genome sequencing and annotation.</title>
        <authorList>
            <consortium name="The Broad Institute Genomics Platform"/>
            <consortium name="The Broad Institute Genome Sequencing Center for Infectious Disease"/>
            <person name="Wu L."/>
            <person name="Ma J."/>
        </authorList>
    </citation>
    <scope>NUCLEOTIDE SEQUENCE [LARGE SCALE GENOMIC DNA]</scope>
    <source>
        <strain evidence="7">JCM 15896</strain>
    </source>
</reference>
<evidence type="ECO:0000313" key="7">
    <source>
        <dbReference type="Proteomes" id="UP001500359"/>
    </source>
</evidence>
<comment type="similarity">
    <text evidence="5">Belongs to the Maf family. YceF subfamily.</text>
</comment>
<keyword evidence="3 5" id="KW-0378">Hydrolase</keyword>
<feature type="site" description="Important for substrate specificity" evidence="5">
    <location>
        <position position="69"/>
    </location>
</feature>
<dbReference type="EC" id="3.6.1.-" evidence="5"/>
<evidence type="ECO:0000256" key="4">
    <source>
        <dbReference type="ARBA" id="ARBA00023080"/>
    </source>
</evidence>
<dbReference type="Gene3D" id="3.90.950.10">
    <property type="match status" value="1"/>
</dbReference>
<comment type="catalytic activity">
    <reaction evidence="5">
        <text>N(7)-methyl-GTP + H2O = N(7)-methyl-GMP + diphosphate + H(+)</text>
        <dbReference type="Rhea" id="RHEA:58744"/>
        <dbReference type="ChEBI" id="CHEBI:15377"/>
        <dbReference type="ChEBI" id="CHEBI:15378"/>
        <dbReference type="ChEBI" id="CHEBI:33019"/>
        <dbReference type="ChEBI" id="CHEBI:58285"/>
        <dbReference type="ChEBI" id="CHEBI:87133"/>
    </reaction>
</comment>
<keyword evidence="2 5" id="KW-0963">Cytoplasm</keyword>
<dbReference type="Pfam" id="PF02545">
    <property type="entry name" value="Maf"/>
    <property type="match status" value="1"/>
</dbReference>
<gene>
    <name evidence="6" type="ORF">GCM10009114_00390</name>
</gene>
<dbReference type="PANTHER" id="PTHR43213">
    <property type="entry name" value="BIFUNCTIONAL DTTP/UTP PYROPHOSPHATASE/METHYLTRANSFERASE PROTEIN-RELATED"/>
    <property type="match status" value="1"/>
</dbReference>
<sequence>MSIVLASTSPYRKILLDKLGLDFSCESPDIEEYSLLNETAQQMAERLAIQKARAVASRHQNSLVIGSDQAACFANQIIGKPKTHENAVRQLLQFSGKTVIFYTGLCVINSQTMKQRSMIDSVEVTFRDLSIEQIDKYLKAEQPYDCAGSFKCEGLGISLFTSLHGKDPNTLVGLPLIDLCDLLDEFGRPVL</sequence>
<protein>
    <recommendedName>
        <fullName evidence="5">7-methyl-GTP pyrophosphatase</fullName>
        <shortName evidence="5">m(7)GTP pyrophosphatase</shortName>
        <ecNumber evidence="5">3.6.1.-</ecNumber>
    </recommendedName>
</protein>
<dbReference type="InterPro" id="IPR029001">
    <property type="entry name" value="ITPase-like_fam"/>
</dbReference>
<name>A0ABP3WL59_9ALTE</name>
<keyword evidence="4 5" id="KW-0546">Nucleotide metabolism</keyword>
<comment type="caution">
    <text evidence="6">The sequence shown here is derived from an EMBL/GenBank/DDBJ whole genome shotgun (WGS) entry which is preliminary data.</text>
</comment>
<feature type="active site" description="Proton acceptor" evidence="5">
    <location>
        <position position="68"/>
    </location>
</feature>
<dbReference type="EMBL" id="BAAAFD010000001">
    <property type="protein sequence ID" value="GAA0851894.1"/>
    <property type="molecule type" value="Genomic_DNA"/>
</dbReference>
<comment type="subcellular location">
    <subcellularLocation>
        <location evidence="1 5">Cytoplasm</location>
    </subcellularLocation>
</comment>
<evidence type="ECO:0000256" key="3">
    <source>
        <dbReference type="ARBA" id="ARBA00022801"/>
    </source>
</evidence>
<dbReference type="SUPFAM" id="SSF52972">
    <property type="entry name" value="ITPase-like"/>
    <property type="match status" value="1"/>
</dbReference>
<dbReference type="HAMAP" id="MF_00528">
    <property type="entry name" value="Maf"/>
    <property type="match status" value="1"/>
</dbReference>
<dbReference type="NCBIfam" id="TIGR00172">
    <property type="entry name" value="maf"/>
    <property type="match status" value="1"/>
</dbReference>
<dbReference type="PANTHER" id="PTHR43213:SF10">
    <property type="entry name" value="7-METHYL-GTP PYROPHOSPHATASE"/>
    <property type="match status" value="1"/>
</dbReference>
<comment type="caution">
    <text evidence="5">Lacks conserved residue(s) required for the propagation of feature annotation.</text>
</comment>
<evidence type="ECO:0000313" key="6">
    <source>
        <dbReference type="EMBL" id="GAA0851894.1"/>
    </source>
</evidence>
<feature type="site" description="Important for substrate specificity" evidence="5">
    <location>
        <position position="11"/>
    </location>
</feature>
<evidence type="ECO:0000256" key="1">
    <source>
        <dbReference type="ARBA" id="ARBA00004496"/>
    </source>
</evidence>
<comment type="cofactor">
    <cofactor evidence="5">
        <name>a divalent metal cation</name>
        <dbReference type="ChEBI" id="CHEBI:60240"/>
    </cofactor>
</comment>
<dbReference type="Proteomes" id="UP001500359">
    <property type="component" value="Unassembled WGS sequence"/>
</dbReference>
<organism evidence="6 7">
    <name type="scientific">Aliiglaciecola litoralis</name>
    <dbReference type="NCBI Taxonomy" id="582857"/>
    <lineage>
        <taxon>Bacteria</taxon>
        <taxon>Pseudomonadati</taxon>
        <taxon>Pseudomonadota</taxon>
        <taxon>Gammaproteobacteria</taxon>
        <taxon>Alteromonadales</taxon>
        <taxon>Alteromonadaceae</taxon>
        <taxon>Aliiglaciecola</taxon>
    </lineage>
</organism>
<keyword evidence="7" id="KW-1185">Reference proteome</keyword>
<dbReference type="RefSeq" id="WP_343855537.1">
    <property type="nucleotide sequence ID" value="NZ_BAAAFD010000001.1"/>
</dbReference>
<dbReference type="InterPro" id="IPR003697">
    <property type="entry name" value="Maf-like"/>
</dbReference>
<accession>A0ABP3WL59</accession>
<dbReference type="PIRSF" id="PIRSF006305">
    <property type="entry name" value="Maf"/>
    <property type="match status" value="1"/>
</dbReference>